<evidence type="ECO:0000313" key="1">
    <source>
        <dbReference type="EMBL" id="WMV51121.1"/>
    </source>
</evidence>
<accession>A0AAF0ZTN6</accession>
<evidence type="ECO:0000313" key="2">
    <source>
        <dbReference type="Proteomes" id="UP001234989"/>
    </source>
</evidence>
<proteinExistence type="predicted"/>
<reference evidence="1" key="1">
    <citation type="submission" date="2023-08" db="EMBL/GenBank/DDBJ databases">
        <title>A de novo genome assembly of Solanum verrucosum Schlechtendal, a Mexican diploid species geographically isolated from the other diploid A-genome species in potato relatives.</title>
        <authorList>
            <person name="Hosaka K."/>
        </authorList>
    </citation>
    <scope>NUCLEOTIDE SEQUENCE</scope>
    <source>
        <tissue evidence="1">Young leaves</tissue>
    </source>
</reference>
<gene>
    <name evidence="1" type="ORF">MTR67_044506</name>
</gene>
<keyword evidence="2" id="KW-1185">Reference proteome</keyword>
<dbReference type="EMBL" id="CP133621">
    <property type="protein sequence ID" value="WMV51121.1"/>
    <property type="molecule type" value="Genomic_DNA"/>
</dbReference>
<protein>
    <submittedName>
        <fullName evidence="1">Uncharacterized protein</fullName>
    </submittedName>
</protein>
<dbReference type="AlphaFoldDB" id="A0AAF0ZTN6"/>
<dbReference type="Proteomes" id="UP001234989">
    <property type="component" value="Chromosome 10"/>
</dbReference>
<name>A0AAF0ZTN6_SOLVR</name>
<organism evidence="1 2">
    <name type="scientific">Solanum verrucosum</name>
    <dbReference type="NCBI Taxonomy" id="315347"/>
    <lineage>
        <taxon>Eukaryota</taxon>
        <taxon>Viridiplantae</taxon>
        <taxon>Streptophyta</taxon>
        <taxon>Embryophyta</taxon>
        <taxon>Tracheophyta</taxon>
        <taxon>Spermatophyta</taxon>
        <taxon>Magnoliopsida</taxon>
        <taxon>eudicotyledons</taxon>
        <taxon>Gunneridae</taxon>
        <taxon>Pentapetalae</taxon>
        <taxon>asterids</taxon>
        <taxon>lamiids</taxon>
        <taxon>Solanales</taxon>
        <taxon>Solanaceae</taxon>
        <taxon>Solanoideae</taxon>
        <taxon>Solaneae</taxon>
        <taxon>Solanum</taxon>
    </lineage>
</organism>
<sequence length="74" mass="8568">MKSKTLVQEHNKFSSVPAQKSKDFSMKFVTRFWFSASRSHLDRFPISSSAEYEVSPHSPRTIVMSLFLVLFLVI</sequence>